<feature type="region of interest" description="Disordered" evidence="1">
    <location>
        <begin position="43"/>
        <end position="67"/>
    </location>
</feature>
<dbReference type="Proteomes" id="UP000838412">
    <property type="component" value="Unassembled WGS sequence"/>
</dbReference>
<evidence type="ECO:0000256" key="1">
    <source>
        <dbReference type="SAM" id="MobiDB-lite"/>
    </source>
</evidence>
<protein>
    <submittedName>
        <fullName evidence="2">Hypp9748 protein</fullName>
    </submittedName>
</protein>
<reference evidence="2" key="1">
    <citation type="submission" date="2022-01" db="EMBL/GenBank/DDBJ databases">
        <authorList>
            <person name="Braso-Vives M."/>
        </authorList>
    </citation>
    <scope>NUCLEOTIDE SEQUENCE</scope>
</reference>
<accession>A0A8S4MP03</accession>
<comment type="caution">
    <text evidence="2">The sequence shown here is derived from an EMBL/GenBank/DDBJ whole genome shotgun (WGS) entry which is preliminary data.</text>
</comment>
<evidence type="ECO:0000313" key="3">
    <source>
        <dbReference type="Proteomes" id="UP000838412"/>
    </source>
</evidence>
<proteinExistence type="predicted"/>
<keyword evidence="3" id="KW-1185">Reference proteome</keyword>
<feature type="compositionally biased region" description="Basic and acidic residues" evidence="1">
    <location>
        <begin position="43"/>
        <end position="55"/>
    </location>
</feature>
<gene>
    <name evidence="2" type="primary">Hypp9748</name>
    <name evidence="2" type="ORF">BLAG_LOCUS26392</name>
</gene>
<organism evidence="2 3">
    <name type="scientific">Branchiostoma lanceolatum</name>
    <name type="common">Common lancelet</name>
    <name type="synonym">Amphioxus lanceolatum</name>
    <dbReference type="NCBI Taxonomy" id="7740"/>
    <lineage>
        <taxon>Eukaryota</taxon>
        <taxon>Metazoa</taxon>
        <taxon>Chordata</taxon>
        <taxon>Cephalochordata</taxon>
        <taxon>Leptocardii</taxon>
        <taxon>Amphioxiformes</taxon>
        <taxon>Branchiostomatidae</taxon>
        <taxon>Branchiostoma</taxon>
    </lineage>
</organism>
<sequence>MPTRENAILDQILANDILATCSQEPTTDPPIGDSDHNCVIWEERPTSKTGNETHKKQVPPGPDMLCR</sequence>
<name>A0A8S4MP03_BRALA</name>
<dbReference type="EMBL" id="CAKMNS010000437">
    <property type="protein sequence ID" value="CAH1277659.1"/>
    <property type="molecule type" value="Genomic_DNA"/>
</dbReference>
<evidence type="ECO:0000313" key="2">
    <source>
        <dbReference type="EMBL" id="CAH1277659.1"/>
    </source>
</evidence>
<dbReference type="AlphaFoldDB" id="A0A8S4MP03"/>